<dbReference type="InterPro" id="IPR006311">
    <property type="entry name" value="TAT_signal"/>
</dbReference>
<feature type="compositionally biased region" description="Basic and acidic residues" evidence="1">
    <location>
        <begin position="64"/>
        <end position="76"/>
    </location>
</feature>
<gene>
    <name evidence="2" type="ORF">GCM10007067_01490</name>
</gene>
<evidence type="ECO:0000313" key="3">
    <source>
        <dbReference type="Proteomes" id="UP000646426"/>
    </source>
</evidence>
<reference evidence="2" key="1">
    <citation type="journal article" date="2014" name="Int. J. Syst. Evol. Microbiol.">
        <title>Complete genome sequence of Corynebacterium casei LMG S-19264T (=DSM 44701T), isolated from a smear-ripened cheese.</title>
        <authorList>
            <consortium name="US DOE Joint Genome Institute (JGI-PGF)"/>
            <person name="Walter F."/>
            <person name="Albersmeier A."/>
            <person name="Kalinowski J."/>
            <person name="Ruckert C."/>
        </authorList>
    </citation>
    <scope>NUCLEOTIDE SEQUENCE</scope>
    <source>
        <strain evidence="2">KCTC 23077</strain>
    </source>
</reference>
<name>A0A918SUA4_9GAMM</name>
<dbReference type="EMBL" id="BMYD01000001">
    <property type="protein sequence ID" value="GHA69270.1"/>
    <property type="molecule type" value="Genomic_DNA"/>
</dbReference>
<dbReference type="PROSITE" id="PS51318">
    <property type="entry name" value="TAT"/>
    <property type="match status" value="1"/>
</dbReference>
<keyword evidence="3" id="KW-1185">Reference proteome</keyword>
<organism evidence="2 3">
    <name type="scientific">Cognatilysobacter bugurensis</name>
    <dbReference type="NCBI Taxonomy" id="543356"/>
    <lineage>
        <taxon>Bacteria</taxon>
        <taxon>Pseudomonadati</taxon>
        <taxon>Pseudomonadota</taxon>
        <taxon>Gammaproteobacteria</taxon>
        <taxon>Lysobacterales</taxon>
        <taxon>Lysobacteraceae</taxon>
        <taxon>Cognatilysobacter</taxon>
    </lineage>
</organism>
<evidence type="ECO:0000256" key="1">
    <source>
        <dbReference type="SAM" id="MobiDB-lite"/>
    </source>
</evidence>
<dbReference type="Proteomes" id="UP000646426">
    <property type="component" value="Unassembled WGS sequence"/>
</dbReference>
<comment type="caution">
    <text evidence="2">The sequence shown here is derived from an EMBL/GenBank/DDBJ whole genome shotgun (WGS) entry which is preliminary data.</text>
</comment>
<evidence type="ECO:0000313" key="2">
    <source>
        <dbReference type="EMBL" id="GHA69270.1"/>
    </source>
</evidence>
<accession>A0A918SUA4</accession>
<feature type="region of interest" description="Disordered" evidence="1">
    <location>
        <begin position="54"/>
        <end position="76"/>
    </location>
</feature>
<proteinExistence type="predicted"/>
<protein>
    <submittedName>
        <fullName evidence="2">Uncharacterized protein</fullName>
    </submittedName>
</protein>
<sequence length="76" mass="7919">MPALSASLLISMRHLLDGSAAAGAAATARPSAAPAHSDFNVKEFLRDMQHLLDWTHGRGPGRQPRGDASGRDAEGA</sequence>
<dbReference type="AlphaFoldDB" id="A0A918SUA4"/>
<reference evidence="2" key="2">
    <citation type="submission" date="2020-09" db="EMBL/GenBank/DDBJ databases">
        <authorList>
            <person name="Sun Q."/>
            <person name="Kim S."/>
        </authorList>
    </citation>
    <scope>NUCLEOTIDE SEQUENCE</scope>
    <source>
        <strain evidence="2">KCTC 23077</strain>
    </source>
</reference>